<dbReference type="AlphaFoldDB" id="A0A067KEZ8"/>
<gene>
    <name evidence="2" type="ORF">JCGZ_16673</name>
</gene>
<feature type="compositionally biased region" description="Polar residues" evidence="1">
    <location>
        <begin position="60"/>
        <end position="72"/>
    </location>
</feature>
<dbReference type="EMBL" id="KK914682">
    <property type="protein sequence ID" value="KDP30434.1"/>
    <property type="molecule type" value="Genomic_DNA"/>
</dbReference>
<dbReference type="Proteomes" id="UP000027138">
    <property type="component" value="Unassembled WGS sequence"/>
</dbReference>
<protein>
    <submittedName>
        <fullName evidence="2">Uncharacterized protein</fullName>
    </submittedName>
</protein>
<organism evidence="2 3">
    <name type="scientific">Jatropha curcas</name>
    <name type="common">Barbados nut</name>
    <dbReference type="NCBI Taxonomy" id="180498"/>
    <lineage>
        <taxon>Eukaryota</taxon>
        <taxon>Viridiplantae</taxon>
        <taxon>Streptophyta</taxon>
        <taxon>Embryophyta</taxon>
        <taxon>Tracheophyta</taxon>
        <taxon>Spermatophyta</taxon>
        <taxon>Magnoliopsida</taxon>
        <taxon>eudicotyledons</taxon>
        <taxon>Gunneridae</taxon>
        <taxon>Pentapetalae</taxon>
        <taxon>rosids</taxon>
        <taxon>fabids</taxon>
        <taxon>Malpighiales</taxon>
        <taxon>Euphorbiaceae</taxon>
        <taxon>Crotonoideae</taxon>
        <taxon>Jatropheae</taxon>
        <taxon>Jatropha</taxon>
    </lineage>
</organism>
<sequence>MVKERNNQKQWSLMPELLASKKESNHGRCVPCSPHHLIILQKDVALEAKALPILPYQSAPLSPSSGIPSSTVPHIDHHSSAPPTVSPASAPPADDPQATPAPSIDPLWSRGACLSKMDG</sequence>
<keyword evidence="3" id="KW-1185">Reference proteome</keyword>
<evidence type="ECO:0000313" key="2">
    <source>
        <dbReference type="EMBL" id="KDP30434.1"/>
    </source>
</evidence>
<feature type="region of interest" description="Disordered" evidence="1">
    <location>
        <begin position="60"/>
        <end position="119"/>
    </location>
</feature>
<evidence type="ECO:0000313" key="3">
    <source>
        <dbReference type="Proteomes" id="UP000027138"/>
    </source>
</evidence>
<proteinExistence type="predicted"/>
<evidence type="ECO:0000256" key="1">
    <source>
        <dbReference type="SAM" id="MobiDB-lite"/>
    </source>
</evidence>
<reference evidence="2 3" key="1">
    <citation type="journal article" date="2014" name="PLoS ONE">
        <title>Global Analysis of Gene Expression Profiles in Physic Nut (Jatropha curcas L.) Seedlings Exposed to Salt Stress.</title>
        <authorList>
            <person name="Zhang L."/>
            <person name="Zhang C."/>
            <person name="Wu P."/>
            <person name="Chen Y."/>
            <person name="Li M."/>
            <person name="Jiang H."/>
            <person name="Wu G."/>
        </authorList>
    </citation>
    <scope>NUCLEOTIDE SEQUENCE [LARGE SCALE GENOMIC DNA]</scope>
    <source>
        <strain evidence="3">cv. GZQX0401</strain>
        <tissue evidence="2">Young leaves</tissue>
    </source>
</reference>
<name>A0A067KEZ8_JATCU</name>
<accession>A0A067KEZ8</accession>